<comment type="caution">
    <text evidence="2">The sequence shown here is derived from an EMBL/GenBank/DDBJ whole genome shotgun (WGS) entry which is preliminary data.</text>
</comment>
<gene>
    <name evidence="2" type="ORF">CUD01_00740</name>
</gene>
<dbReference type="AlphaFoldDB" id="A0A4Y3K9Y3"/>
<organism evidence="2 3">
    <name type="scientific">Cellulomonas uda</name>
    <dbReference type="NCBI Taxonomy" id="1714"/>
    <lineage>
        <taxon>Bacteria</taxon>
        <taxon>Bacillati</taxon>
        <taxon>Actinomycetota</taxon>
        <taxon>Actinomycetes</taxon>
        <taxon>Micrococcales</taxon>
        <taxon>Cellulomonadaceae</taxon>
        <taxon>Cellulomonas</taxon>
    </lineage>
</organism>
<accession>A0A4Y3K9Y3</accession>
<proteinExistence type="predicted"/>
<evidence type="ECO:0000256" key="1">
    <source>
        <dbReference type="SAM" id="MobiDB-lite"/>
    </source>
</evidence>
<reference evidence="2 3" key="1">
    <citation type="submission" date="2019-06" db="EMBL/GenBank/DDBJ databases">
        <title>Whole genome shotgun sequence of Cellulomonas uda NBRC 3747.</title>
        <authorList>
            <person name="Hosoyama A."/>
            <person name="Uohara A."/>
            <person name="Ohji S."/>
            <person name="Ichikawa N."/>
        </authorList>
    </citation>
    <scope>NUCLEOTIDE SEQUENCE [LARGE SCALE GENOMIC DNA]</scope>
    <source>
        <strain evidence="2 3">NBRC 3747</strain>
    </source>
</reference>
<feature type="compositionally biased region" description="Basic residues" evidence="1">
    <location>
        <begin position="101"/>
        <end position="112"/>
    </location>
</feature>
<evidence type="ECO:0000313" key="3">
    <source>
        <dbReference type="Proteomes" id="UP000315842"/>
    </source>
</evidence>
<protein>
    <submittedName>
        <fullName evidence="2">Uncharacterized protein</fullName>
    </submittedName>
</protein>
<name>A0A4Y3K9Y3_CELUD</name>
<dbReference type="EMBL" id="BJLP01000001">
    <property type="protein sequence ID" value="GEA79630.1"/>
    <property type="molecule type" value="Genomic_DNA"/>
</dbReference>
<evidence type="ECO:0000313" key="2">
    <source>
        <dbReference type="EMBL" id="GEA79630.1"/>
    </source>
</evidence>
<dbReference type="Proteomes" id="UP000315842">
    <property type="component" value="Unassembled WGS sequence"/>
</dbReference>
<dbReference type="RefSeq" id="WP_141317773.1">
    <property type="nucleotide sequence ID" value="NZ_BJLP01000001.1"/>
</dbReference>
<feature type="region of interest" description="Disordered" evidence="1">
    <location>
        <begin position="96"/>
        <end position="120"/>
    </location>
</feature>
<keyword evidence="3" id="KW-1185">Reference proteome</keyword>
<sequence>MRGWLDNQAGVLQGIVTRFMTGASPHRERDAQRAMMELMVQGSGFTVLPPGTPSRWFIGMHERQTNISWEHWWIQTRLGGVVETFPYRDRAVLNANGGRARGGRRARPRRPPGRPGHLVG</sequence>